<keyword evidence="2" id="KW-1133">Transmembrane helix</keyword>
<dbReference type="Proteomes" id="UP001383192">
    <property type="component" value="Unassembled WGS sequence"/>
</dbReference>
<evidence type="ECO:0000256" key="2">
    <source>
        <dbReference type="SAM" id="Phobius"/>
    </source>
</evidence>
<feature type="transmembrane region" description="Helical" evidence="2">
    <location>
        <begin position="25"/>
        <end position="50"/>
    </location>
</feature>
<evidence type="ECO:0000313" key="4">
    <source>
        <dbReference type="Proteomes" id="UP001383192"/>
    </source>
</evidence>
<feature type="transmembrane region" description="Helical" evidence="2">
    <location>
        <begin position="62"/>
        <end position="79"/>
    </location>
</feature>
<organism evidence="3 4">
    <name type="scientific">Paramarasmius palmivorus</name>
    <dbReference type="NCBI Taxonomy" id="297713"/>
    <lineage>
        <taxon>Eukaryota</taxon>
        <taxon>Fungi</taxon>
        <taxon>Dikarya</taxon>
        <taxon>Basidiomycota</taxon>
        <taxon>Agaricomycotina</taxon>
        <taxon>Agaricomycetes</taxon>
        <taxon>Agaricomycetidae</taxon>
        <taxon>Agaricales</taxon>
        <taxon>Marasmiineae</taxon>
        <taxon>Marasmiaceae</taxon>
        <taxon>Paramarasmius</taxon>
    </lineage>
</organism>
<name>A0AAW0BEV0_9AGAR</name>
<keyword evidence="2" id="KW-0812">Transmembrane</keyword>
<keyword evidence="4" id="KW-1185">Reference proteome</keyword>
<reference evidence="3 4" key="1">
    <citation type="submission" date="2024-01" db="EMBL/GenBank/DDBJ databases">
        <title>A draft genome for a cacao thread blight-causing isolate of Paramarasmius palmivorus.</title>
        <authorList>
            <person name="Baruah I.K."/>
            <person name="Bukari Y."/>
            <person name="Amoako-Attah I."/>
            <person name="Meinhardt L.W."/>
            <person name="Bailey B.A."/>
            <person name="Cohen S.P."/>
        </authorList>
    </citation>
    <scope>NUCLEOTIDE SEQUENCE [LARGE SCALE GENOMIC DNA]</scope>
    <source>
        <strain evidence="3 4">GH-12</strain>
    </source>
</reference>
<protein>
    <submittedName>
        <fullName evidence="3">Uncharacterized protein</fullName>
    </submittedName>
</protein>
<sequence length="205" mass="23577">MLQDSLPFPTSDLDRRKALITAFEMLLYIAIRTRCTVLIHTLALLVIFAIFHPMTFLRRAKVFLYVCYLLGEHGYIYILRELRYPPPAAKGAGCVYFFSIDNAGEEGDATTEICPTPDSTRMGDWMRYYEVEREDSEREDSEREDSEREDSELEDSEPERDEDTIKSGSSTGPFVRVGDWRRYYSGLTLQRPGNAFVTIGKRTGI</sequence>
<dbReference type="EMBL" id="JAYKXP010000118">
    <property type="protein sequence ID" value="KAK7024629.1"/>
    <property type="molecule type" value="Genomic_DNA"/>
</dbReference>
<feature type="region of interest" description="Disordered" evidence="1">
    <location>
        <begin position="132"/>
        <end position="176"/>
    </location>
</feature>
<keyword evidence="2" id="KW-0472">Membrane</keyword>
<accession>A0AAW0BEV0</accession>
<dbReference type="AlphaFoldDB" id="A0AAW0BEV0"/>
<comment type="caution">
    <text evidence="3">The sequence shown here is derived from an EMBL/GenBank/DDBJ whole genome shotgun (WGS) entry which is preliminary data.</text>
</comment>
<feature type="compositionally biased region" description="Acidic residues" evidence="1">
    <location>
        <begin position="132"/>
        <end position="162"/>
    </location>
</feature>
<gene>
    <name evidence="3" type="ORF">VNI00_016133</name>
</gene>
<evidence type="ECO:0000313" key="3">
    <source>
        <dbReference type="EMBL" id="KAK7024629.1"/>
    </source>
</evidence>
<proteinExistence type="predicted"/>
<evidence type="ECO:0000256" key="1">
    <source>
        <dbReference type="SAM" id="MobiDB-lite"/>
    </source>
</evidence>